<dbReference type="EMBL" id="QVTD01000003">
    <property type="protein sequence ID" value="RFU65710.1"/>
    <property type="molecule type" value="Genomic_DNA"/>
</dbReference>
<dbReference type="AlphaFoldDB" id="A0A372LHD8"/>
<reference evidence="1 2" key="1">
    <citation type="submission" date="2018-08" db="EMBL/GenBank/DDBJ databases">
        <title>Bacillus chawlae sp. nov., Bacillus glennii sp. nov., and Bacillus saganii sp. nov. Isolated from the Vehicle Assembly Building at Kennedy Space Center where the Viking Spacecraft were Assembled.</title>
        <authorList>
            <person name="Seuylemezian A."/>
            <person name="Vaishampayan P."/>
        </authorList>
    </citation>
    <scope>NUCLEOTIDE SEQUENCE [LARGE SCALE GENOMIC DNA]</scope>
    <source>
        <strain evidence="1 2">V44-8</strain>
    </source>
</reference>
<dbReference type="RefSeq" id="WP_117321882.1">
    <property type="nucleotide sequence ID" value="NZ_QVTD01000003.1"/>
</dbReference>
<comment type="caution">
    <text evidence="1">The sequence shown here is derived from an EMBL/GenBank/DDBJ whole genome shotgun (WGS) entry which is preliminary data.</text>
</comment>
<proteinExistence type="predicted"/>
<name>A0A372LHD8_9BACI</name>
<gene>
    <name evidence="1" type="ORF">D0466_07510</name>
</gene>
<sequence length="131" mass="15163">METIFIILLAAAILLLIFSFFKRDNVRKLQEELEELTLTHMQDIYHLKRKIRILEEELLIQEDPAGGLKQPLISKESLAKQQPINEILKAQVLSLYQQGLSLEQITKQSTLSIEAVRSILEENRTRGLHDE</sequence>
<keyword evidence="2" id="KW-1185">Reference proteome</keyword>
<protein>
    <recommendedName>
        <fullName evidence="3">Resolvase HTH domain-containing protein</fullName>
    </recommendedName>
</protein>
<evidence type="ECO:0008006" key="3">
    <source>
        <dbReference type="Google" id="ProtNLM"/>
    </source>
</evidence>
<evidence type="ECO:0000313" key="1">
    <source>
        <dbReference type="EMBL" id="RFU65710.1"/>
    </source>
</evidence>
<dbReference type="OrthoDB" id="2454584at2"/>
<dbReference type="Proteomes" id="UP000262939">
    <property type="component" value="Unassembled WGS sequence"/>
</dbReference>
<accession>A0A372LHD8</accession>
<organism evidence="1 2">
    <name type="scientific">Peribacillus glennii</name>
    <dbReference type="NCBI Taxonomy" id="2303991"/>
    <lineage>
        <taxon>Bacteria</taxon>
        <taxon>Bacillati</taxon>
        <taxon>Bacillota</taxon>
        <taxon>Bacilli</taxon>
        <taxon>Bacillales</taxon>
        <taxon>Bacillaceae</taxon>
        <taxon>Peribacillus</taxon>
    </lineage>
</organism>
<evidence type="ECO:0000313" key="2">
    <source>
        <dbReference type="Proteomes" id="UP000262939"/>
    </source>
</evidence>